<dbReference type="InterPro" id="IPR018326">
    <property type="entry name" value="Rad4_beta-hairpin_dom1"/>
</dbReference>
<evidence type="ECO:0000313" key="2">
    <source>
        <dbReference type="EMBL" id="KRH95202.1"/>
    </source>
</evidence>
<dbReference type="PANTHER" id="PTHR12135:SF0">
    <property type="entry name" value="DNA REPAIR PROTEIN COMPLEMENTING XP-C CELLS"/>
    <property type="match status" value="1"/>
</dbReference>
<dbReference type="Pfam" id="PF10405">
    <property type="entry name" value="BHD_3"/>
    <property type="match status" value="1"/>
</dbReference>
<name>A0A0R0M109_9MICR</name>
<evidence type="ECO:0000259" key="1">
    <source>
        <dbReference type="SMART" id="SM01030"/>
    </source>
</evidence>
<dbReference type="InterPro" id="IPR042488">
    <property type="entry name" value="Rad4_BHD3_sf"/>
</dbReference>
<dbReference type="GO" id="GO:0003697">
    <property type="term" value="F:single-stranded DNA binding"/>
    <property type="evidence" value="ECO:0007669"/>
    <property type="project" value="TreeGrafter"/>
</dbReference>
<keyword evidence="3" id="KW-1185">Reference proteome</keyword>
<dbReference type="SMART" id="SM01030">
    <property type="entry name" value="BHD_1"/>
    <property type="match status" value="1"/>
</dbReference>
<dbReference type="GO" id="GO:0003684">
    <property type="term" value="F:damaged DNA binding"/>
    <property type="evidence" value="ECO:0007669"/>
    <property type="project" value="InterPro"/>
</dbReference>
<feature type="domain" description="Rad4 beta-hairpin" evidence="1">
    <location>
        <begin position="184"/>
        <end position="235"/>
    </location>
</feature>
<dbReference type="OrthoDB" id="300780at2759"/>
<dbReference type="Gene3D" id="3.30.70.2460">
    <property type="entry name" value="Rad4, beta-hairpin domain BHD3"/>
    <property type="match status" value="1"/>
</dbReference>
<proteinExistence type="predicted"/>
<dbReference type="InterPro" id="IPR018328">
    <property type="entry name" value="Rad4_beta-hairpin_dom3"/>
</dbReference>
<dbReference type="Pfam" id="PF10403">
    <property type="entry name" value="BHD_1"/>
    <property type="match status" value="1"/>
</dbReference>
<evidence type="ECO:0000313" key="3">
    <source>
        <dbReference type="Proteomes" id="UP000051530"/>
    </source>
</evidence>
<dbReference type="InterPro" id="IPR004583">
    <property type="entry name" value="DNA_repair_Rad4"/>
</dbReference>
<dbReference type="GO" id="GO:0000111">
    <property type="term" value="C:nucleotide-excision repair factor 2 complex"/>
    <property type="evidence" value="ECO:0007669"/>
    <property type="project" value="TreeGrafter"/>
</dbReference>
<dbReference type="GO" id="GO:0071942">
    <property type="term" value="C:XPC complex"/>
    <property type="evidence" value="ECO:0007669"/>
    <property type="project" value="TreeGrafter"/>
</dbReference>
<dbReference type="EMBL" id="LGUB01000003">
    <property type="protein sequence ID" value="KRH95202.1"/>
    <property type="molecule type" value="Genomic_DNA"/>
</dbReference>
<comment type="caution">
    <text evidence="2">The sequence shown here is derived from an EMBL/GenBank/DDBJ whole genome shotgun (WGS) entry which is preliminary data.</text>
</comment>
<sequence length="388" mass="45700">MAFDDDGWLSVSSEINEEYNIVVEKKKKDLNYIKIDLFTRILSNLSQLSSIRELSIIENGKFLQYLNLKMKSETKMELFGNLILLDIESKLFIVFDGNNTRFHLHVYLPEISQQEIVKGPGLVLSIHSHGYFINETILYSTKYTNLGIFDTLVAEMASQVKKMDIFAKHCNPDDFDMIKYQKKIFNKLPKSLNGFRHHPFYVIQSILPKESYIHPTRPVFGYFKGEPVYLKANVKKYHSETTWYKKGRKIKQDCQKKCIHIKDKRLYRIYETEEIKIESISGKTMDFFHQNHIPMDCCYIDHENAPEIANILQIKFAECIIGFKYKSVIKKGIFCAKEKQEIILLALSEYDFNKMANEHIKNGHNVFKDWDRLLKKTKRFLDLKKSLE</sequence>
<dbReference type="Proteomes" id="UP000051530">
    <property type="component" value="Unassembled WGS sequence"/>
</dbReference>
<dbReference type="GO" id="GO:0006298">
    <property type="term" value="P:mismatch repair"/>
    <property type="evidence" value="ECO:0007669"/>
    <property type="project" value="TreeGrafter"/>
</dbReference>
<reference evidence="2 3" key="1">
    <citation type="submission" date="2015-07" db="EMBL/GenBank/DDBJ databases">
        <title>The genome of Pseudoloma neurophilia, a relevant intracellular parasite of the zebrafish.</title>
        <authorList>
            <person name="Ndikumana S."/>
            <person name="Pelin A."/>
            <person name="Sanders J."/>
            <person name="Corradi N."/>
        </authorList>
    </citation>
    <scope>NUCLEOTIDE SEQUENCE [LARGE SCALE GENOMIC DNA]</scope>
    <source>
        <strain evidence="2 3">MK1</strain>
    </source>
</reference>
<dbReference type="GO" id="GO:0005737">
    <property type="term" value="C:cytoplasm"/>
    <property type="evidence" value="ECO:0007669"/>
    <property type="project" value="TreeGrafter"/>
</dbReference>
<dbReference type="VEuPathDB" id="MicrosporidiaDB:M153_2100023005"/>
<dbReference type="GO" id="GO:0006289">
    <property type="term" value="P:nucleotide-excision repair"/>
    <property type="evidence" value="ECO:0007669"/>
    <property type="project" value="InterPro"/>
</dbReference>
<protein>
    <submittedName>
        <fullName evidence="2">Nucleotide excision repair complex XPC-HR23B, subunit XPC/DPB11</fullName>
    </submittedName>
</protein>
<organism evidence="2 3">
    <name type="scientific">Pseudoloma neurophilia</name>
    <dbReference type="NCBI Taxonomy" id="146866"/>
    <lineage>
        <taxon>Eukaryota</taxon>
        <taxon>Fungi</taxon>
        <taxon>Fungi incertae sedis</taxon>
        <taxon>Microsporidia</taxon>
        <taxon>Pseudoloma</taxon>
    </lineage>
</organism>
<accession>A0A0R0M109</accession>
<gene>
    <name evidence="2" type="ORF">M153_2100023005</name>
</gene>
<dbReference type="AlphaFoldDB" id="A0A0R0M109"/>
<dbReference type="Gene3D" id="2.20.20.110">
    <property type="entry name" value="Rad4, beta-hairpin domain BHD1"/>
    <property type="match status" value="1"/>
</dbReference>
<dbReference type="PANTHER" id="PTHR12135">
    <property type="entry name" value="DNA REPAIR PROTEIN XP-C / RAD4"/>
    <property type="match status" value="1"/>
</dbReference>